<dbReference type="EMBL" id="SOFI01000003">
    <property type="protein sequence ID" value="TFB79193.1"/>
    <property type="molecule type" value="Genomic_DNA"/>
</dbReference>
<keyword evidence="3" id="KW-1185">Reference proteome</keyword>
<proteinExistence type="predicted"/>
<dbReference type="AlphaFoldDB" id="A0A4R8V8Y9"/>
<name>A0A4R8V8Y9_9MICO</name>
<gene>
    <name evidence="2" type="ORF">E3N84_03455</name>
</gene>
<evidence type="ECO:0000313" key="3">
    <source>
        <dbReference type="Proteomes" id="UP000298488"/>
    </source>
</evidence>
<evidence type="ECO:0000313" key="2">
    <source>
        <dbReference type="EMBL" id="TFB79193.1"/>
    </source>
</evidence>
<comment type="caution">
    <text evidence="2">The sequence shown here is derived from an EMBL/GenBank/DDBJ whole genome shotgun (WGS) entry which is preliminary data.</text>
</comment>
<dbReference type="Proteomes" id="UP000298488">
    <property type="component" value="Unassembled WGS sequence"/>
</dbReference>
<dbReference type="InterPro" id="IPR018929">
    <property type="entry name" value="DUF2510"/>
</dbReference>
<protein>
    <submittedName>
        <fullName evidence="2">DUF2510 domain-containing protein</fullName>
    </submittedName>
</protein>
<reference evidence="2 3" key="1">
    <citation type="submission" date="2019-03" db="EMBL/GenBank/DDBJ databases">
        <title>Genomics of glacier-inhabiting Cryobacterium strains.</title>
        <authorList>
            <person name="Liu Q."/>
            <person name="Xin Y.-H."/>
        </authorList>
    </citation>
    <scope>NUCLEOTIDE SEQUENCE [LARGE SCALE GENOMIC DNA]</scope>
    <source>
        <strain evidence="2 3">CGMCC 1.10440</strain>
    </source>
</reference>
<feature type="domain" description="DUF2510" evidence="1">
    <location>
        <begin position="14"/>
        <end position="42"/>
    </location>
</feature>
<accession>A0A4R8V8Y9</accession>
<organism evidence="2 3">
    <name type="scientific">Terrimesophilobacter mesophilus</name>
    <dbReference type="NCBI Taxonomy" id="433647"/>
    <lineage>
        <taxon>Bacteria</taxon>
        <taxon>Bacillati</taxon>
        <taxon>Actinomycetota</taxon>
        <taxon>Actinomycetes</taxon>
        <taxon>Micrococcales</taxon>
        <taxon>Microbacteriaceae</taxon>
        <taxon>Terrimesophilobacter</taxon>
    </lineage>
</organism>
<evidence type="ECO:0000259" key="1">
    <source>
        <dbReference type="Pfam" id="PF10708"/>
    </source>
</evidence>
<sequence length="63" mass="7055">MMSSTPQQSLPPFGWYPDPTGLPMLRWWTGTAWTDQLETPRPEIQPAAGYSTYGLGQRDLLAS</sequence>
<dbReference type="OrthoDB" id="5244233at2"/>
<dbReference type="Pfam" id="PF10708">
    <property type="entry name" value="DUF2510"/>
    <property type="match status" value="1"/>
</dbReference>